<evidence type="ECO:0000313" key="1">
    <source>
        <dbReference type="EMBL" id="QQZ10292.1"/>
    </source>
</evidence>
<accession>A0ABX7E494</accession>
<reference evidence="1 2" key="1">
    <citation type="submission" date="2020-11" db="EMBL/GenBank/DDBJ databases">
        <title>Taxonomic evaluation of the Bacillus sporothermodurans group of bacteria based on whole genome sequences.</title>
        <authorList>
            <person name="Fiedler G."/>
            <person name="Herbstmann A.-D."/>
            <person name="Doll E."/>
            <person name="Wenning M."/>
            <person name="Brinks E."/>
            <person name="Kabisch J."/>
            <person name="Breitenwieser F."/>
            <person name="Lappann M."/>
            <person name="Boehnlein C."/>
            <person name="Franz C."/>
        </authorList>
    </citation>
    <scope>NUCLEOTIDE SEQUENCE [LARGE SCALE GENOMIC DNA]</scope>
    <source>
        <strain evidence="1 2">JCM 19841</strain>
    </source>
</reference>
<dbReference type="Pfam" id="PF10719">
    <property type="entry name" value="ComFB"/>
    <property type="match status" value="1"/>
</dbReference>
<keyword evidence="2" id="KW-1185">Reference proteome</keyword>
<name>A0ABX7E494_9BACI</name>
<dbReference type="EMBL" id="CP065425">
    <property type="protein sequence ID" value="QQZ10292.1"/>
    <property type="molecule type" value="Genomic_DNA"/>
</dbReference>
<organism evidence="1 2">
    <name type="scientific">Heyndrickxia vini</name>
    <dbReference type="NCBI Taxonomy" id="1476025"/>
    <lineage>
        <taxon>Bacteria</taxon>
        <taxon>Bacillati</taxon>
        <taxon>Bacillota</taxon>
        <taxon>Bacilli</taxon>
        <taxon>Bacillales</taxon>
        <taxon>Bacillaceae</taxon>
        <taxon>Heyndrickxia</taxon>
    </lineage>
</organism>
<dbReference type="InterPro" id="IPR019657">
    <property type="entry name" value="ComFB"/>
</dbReference>
<dbReference type="RefSeq" id="WP_202779238.1">
    <property type="nucleotide sequence ID" value="NZ_CP065425.1"/>
</dbReference>
<proteinExistence type="predicted"/>
<evidence type="ECO:0000313" key="2">
    <source>
        <dbReference type="Proteomes" id="UP000595691"/>
    </source>
</evidence>
<protein>
    <submittedName>
        <fullName evidence="1">Late competence development ComFB family protein</fullName>
    </submittedName>
</protein>
<gene>
    <name evidence="1" type="ORF">I5776_04880</name>
</gene>
<dbReference type="Proteomes" id="UP000595691">
    <property type="component" value="Chromosome"/>
</dbReference>
<sequence length="107" mass="12085">MLILKNYYFKRISRGGPFMPVFNVMEEIVRNAIDEHKDQLKLACTCENCLDDVLALSLNRLPPKYIVNPDTSPFVRAAYTADRQGAANIISTVFQAAEIVSKNPRHS</sequence>